<dbReference type="Pfam" id="PF13655">
    <property type="entry name" value="RVT_N"/>
    <property type="match status" value="1"/>
</dbReference>
<protein>
    <submittedName>
        <fullName evidence="2">Putative reverse transcriptase</fullName>
    </submittedName>
</protein>
<sequence length="129" mass="14415">MGGHFHQHVVPANAGALSGLKLQEDLVKAYNVREMKAVSRIERKIVTSLYGQALAVRRVVSSSGGNTPGIDKKRWDSPLLRFNGIEALRERTHNPKDYVASPLKRVWIPKARTLDEKDAQYYLCVAQGC</sequence>
<dbReference type="RefSeq" id="YP_008816050.1">
    <property type="nucleotide sequence ID" value="NC_022861.1"/>
</dbReference>
<keyword evidence="2" id="KW-0496">Mitochondrion</keyword>
<organism evidence="2">
    <name type="scientific">Entransia fimbriata</name>
    <dbReference type="NCBI Taxonomy" id="130991"/>
    <lineage>
        <taxon>Eukaryota</taxon>
        <taxon>Viridiplantae</taxon>
        <taxon>Streptophyta</taxon>
        <taxon>Klebsormidiophyceae</taxon>
        <taxon>Entransiales</taxon>
        <taxon>Entransiaceae</taxon>
        <taxon>Entransia</taxon>
    </lineage>
</organism>
<geneLocation type="mitochondrion" evidence="2"/>
<reference evidence="2" key="1">
    <citation type="journal article" date="2013" name="Genome Biol. Evol.">
        <title>Tracing the evolution of streptophyte algae and their mitochondrial genome.</title>
        <authorList>
            <person name="Turmel M."/>
            <person name="Otis C."/>
            <person name="Lemieux C."/>
        </authorList>
    </citation>
    <scope>NUCLEOTIDE SEQUENCE</scope>
</reference>
<evidence type="ECO:0000313" key="2">
    <source>
        <dbReference type="EMBL" id="AGZ90313.1"/>
    </source>
</evidence>
<evidence type="ECO:0000259" key="1">
    <source>
        <dbReference type="Pfam" id="PF13655"/>
    </source>
</evidence>
<accession>U5YE93</accession>
<feature type="domain" description="Reverse transcriptase N-terminal" evidence="1">
    <location>
        <begin position="21"/>
        <end position="87"/>
    </location>
</feature>
<keyword evidence="2" id="KW-0548">Nucleotidyltransferase</keyword>
<gene>
    <name evidence="2" type="primary">orf129</name>
</gene>
<name>U5YE93_9VIRI</name>
<dbReference type="EMBL" id="KF060941">
    <property type="protein sequence ID" value="AGZ90313.1"/>
    <property type="molecule type" value="Genomic_DNA"/>
</dbReference>
<dbReference type="AlphaFoldDB" id="U5YE93"/>
<keyword evidence="2" id="KW-0695">RNA-directed DNA polymerase</keyword>
<dbReference type="GeneID" id="17675381"/>
<proteinExistence type="predicted"/>
<dbReference type="InterPro" id="IPR025960">
    <property type="entry name" value="RVT_N"/>
</dbReference>
<keyword evidence="2" id="KW-0808">Transferase</keyword>
<dbReference type="GO" id="GO:0003964">
    <property type="term" value="F:RNA-directed DNA polymerase activity"/>
    <property type="evidence" value="ECO:0007669"/>
    <property type="project" value="UniProtKB-KW"/>
</dbReference>